<dbReference type="InterPro" id="IPR015300">
    <property type="entry name" value="DNA-bd_pseudobarrel_sf"/>
</dbReference>
<feature type="compositionally biased region" description="Low complexity" evidence="6">
    <location>
        <begin position="36"/>
        <end position="48"/>
    </location>
</feature>
<evidence type="ECO:0000259" key="7">
    <source>
        <dbReference type="PROSITE" id="PS50863"/>
    </source>
</evidence>
<organism evidence="8 9">
    <name type="scientific">Papaver atlanticum</name>
    <dbReference type="NCBI Taxonomy" id="357466"/>
    <lineage>
        <taxon>Eukaryota</taxon>
        <taxon>Viridiplantae</taxon>
        <taxon>Streptophyta</taxon>
        <taxon>Embryophyta</taxon>
        <taxon>Tracheophyta</taxon>
        <taxon>Spermatophyta</taxon>
        <taxon>Magnoliopsida</taxon>
        <taxon>Ranunculales</taxon>
        <taxon>Papaveraceae</taxon>
        <taxon>Papaveroideae</taxon>
        <taxon>Papaver</taxon>
    </lineage>
</organism>
<dbReference type="AlphaFoldDB" id="A0AAD4X533"/>
<evidence type="ECO:0000256" key="1">
    <source>
        <dbReference type="ARBA" id="ARBA00004123"/>
    </source>
</evidence>
<keyword evidence="3" id="KW-0238">DNA-binding</keyword>
<dbReference type="PROSITE" id="PS50863">
    <property type="entry name" value="B3"/>
    <property type="match status" value="1"/>
</dbReference>
<feature type="domain" description="TF-B3" evidence="7">
    <location>
        <begin position="135"/>
        <end position="226"/>
    </location>
</feature>
<name>A0AAD4X533_9MAGN</name>
<evidence type="ECO:0000313" key="8">
    <source>
        <dbReference type="EMBL" id="KAI3847405.1"/>
    </source>
</evidence>
<feature type="region of interest" description="Disordered" evidence="6">
    <location>
        <begin position="33"/>
        <end position="57"/>
    </location>
</feature>
<dbReference type="SUPFAM" id="SSF101936">
    <property type="entry name" value="DNA-binding pseudobarrel domain"/>
    <property type="match status" value="1"/>
</dbReference>
<dbReference type="PANTHER" id="PTHR31391">
    <property type="entry name" value="B3 DOMAIN-CONTAINING PROTEIN OS11G0197600-RELATED"/>
    <property type="match status" value="1"/>
</dbReference>
<proteinExistence type="predicted"/>
<dbReference type="PANTHER" id="PTHR31391:SF4">
    <property type="entry name" value="B3 DOMAIN-CONTAINING PROTEIN OS03G0184500"/>
    <property type="match status" value="1"/>
</dbReference>
<keyword evidence="4" id="KW-0804">Transcription</keyword>
<keyword evidence="2" id="KW-0805">Transcription regulation</keyword>
<dbReference type="Proteomes" id="UP001202328">
    <property type="component" value="Unassembled WGS sequence"/>
</dbReference>
<dbReference type="EMBL" id="JAJJMB010016409">
    <property type="protein sequence ID" value="KAI3847405.1"/>
    <property type="molecule type" value="Genomic_DNA"/>
</dbReference>
<protein>
    <recommendedName>
        <fullName evidence="7">TF-B3 domain-containing protein</fullName>
    </recommendedName>
</protein>
<evidence type="ECO:0000256" key="3">
    <source>
        <dbReference type="ARBA" id="ARBA00023125"/>
    </source>
</evidence>
<reference evidence="8" key="1">
    <citation type="submission" date="2022-04" db="EMBL/GenBank/DDBJ databases">
        <title>A functionally conserved STORR gene fusion in Papaver species that diverged 16.8 million years ago.</title>
        <authorList>
            <person name="Catania T."/>
        </authorList>
    </citation>
    <scope>NUCLEOTIDE SEQUENCE</scope>
    <source>
        <strain evidence="8">S-188037</strain>
    </source>
</reference>
<evidence type="ECO:0000256" key="2">
    <source>
        <dbReference type="ARBA" id="ARBA00023015"/>
    </source>
</evidence>
<gene>
    <name evidence="8" type="ORF">MKW98_032731</name>
</gene>
<accession>A0AAD4X533</accession>
<sequence>MVMSSSKYEETRLQRIEENKKRMEELKLSSLVLNLKTPSSSSKPSQAKPPKRRMIQKKLEFVEVRRSSRNTDKPSPVYKEVSVSEYERAPRNYSRSRGLRDSMENFPVASEKERAIATEKACELEISLGNEFPSFVKPMLHSHVNRGFWLGLPNGFCKKYLPKRDAWITLVDEKGDECGTNYLAEKVGLSAGWRGFALDHQLIDGDACVFQLTKPTEFKVYIVRAANVSYPEESVGVSNGEESS</sequence>
<dbReference type="Pfam" id="PF02362">
    <property type="entry name" value="B3"/>
    <property type="match status" value="1"/>
</dbReference>
<dbReference type="InterPro" id="IPR044837">
    <property type="entry name" value="REM16-like"/>
</dbReference>
<dbReference type="InterPro" id="IPR003340">
    <property type="entry name" value="B3_DNA-bd"/>
</dbReference>
<dbReference type="Gene3D" id="2.40.330.10">
    <property type="entry name" value="DNA-binding pseudobarrel domain"/>
    <property type="match status" value="1"/>
</dbReference>
<dbReference type="GO" id="GO:0003677">
    <property type="term" value="F:DNA binding"/>
    <property type="evidence" value="ECO:0007669"/>
    <property type="project" value="UniProtKB-KW"/>
</dbReference>
<evidence type="ECO:0000256" key="6">
    <source>
        <dbReference type="SAM" id="MobiDB-lite"/>
    </source>
</evidence>
<dbReference type="SMART" id="SM01019">
    <property type="entry name" value="B3"/>
    <property type="match status" value="1"/>
</dbReference>
<comment type="caution">
    <text evidence="8">The sequence shown here is derived from an EMBL/GenBank/DDBJ whole genome shotgun (WGS) entry which is preliminary data.</text>
</comment>
<dbReference type="CDD" id="cd10017">
    <property type="entry name" value="B3_DNA"/>
    <property type="match status" value="1"/>
</dbReference>
<keyword evidence="5" id="KW-0539">Nucleus</keyword>
<dbReference type="GO" id="GO:0005634">
    <property type="term" value="C:nucleus"/>
    <property type="evidence" value="ECO:0007669"/>
    <property type="project" value="UniProtKB-SubCell"/>
</dbReference>
<keyword evidence="9" id="KW-1185">Reference proteome</keyword>
<comment type="subcellular location">
    <subcellularLocation>
        <location evidence="1">Nucleus</location>
    </subcellularLocation>
</comment>
<evidence type="ECO:0000256" key="4">
    <source>
        <dbReference type="ARBA" id="ARBA00023163"/>
    </source>
</evidence>
<evidence type="ECO:0000313" key="9">
    <source>
        <dbReference type="Proteomes" id="UP001202328"/>
    </source>
</evidence>
<evidence type="ECO:0000256" key="5">
    <source>
        <dbReference type="ARBA" id="ARBA00023242"/>
    </source>
</evidence>